<dbReference type="GO" id="GO:0045944">
    <property type="term" value="P:positive regulation of transcription by RNA polymerase II"/>
    <property type="evidence" value="ECO:0007669"/>
    <property type="project" value="UniProtKB-ARBA"/>
</dbReference>
<dbReference type="SUPFAM" id="SSF55455">
    <property type="entry name" value="SRF-like"/>
    <property type="match status" value="1"/>
</dbReference>
<keyword evidence="3" id="KW-0238">DNA-binding</keyword>
<reference evidence="8 9" key="1">
    <citation type="submission" date="2016-12" db="EMBL/GenBank/DDBJ databases">
        <title>The genomes of Aspergillus section Nigri reveals drivers in fungal speciation.</title>
        <authorList>
            <consortium name="DOE Joint Genome Institute"/>
            <person name="Vesth T.C."/>
            <person name="Nybo J."/>
            <person name="Theobald S."/>
            <person name="Brandl J."/>
            <person name="Frisvad J.C."/>
            <person name="Nielsen K.F."/>
            <person name="Lyhne E.K."/>
            <person name="Kogle M.E."/>
            <person name="Kuo A."/>
            <person name="Riley R."/>
            <person name="Clum A."/>
            <person name="Nolan M."/>
            <person name="Lipzen A."/>
            <person name="Salamov A."/>
            <person name="Henrissat B."/>
            <person name="Wiebenga A."/>
            <person name="De Vries R.P."/>
            <person name="Grigoriev I.V."/>
            <person name="Mortensen U.H."/>
            <person name="Andersen M.R."/>
            <person name="Baker S.E."/>
        </authorList>
    </citation>
    <scope>NUCLEOTIDE SEQUENCE [LARGE SCALE GENOMIC DNA]</scope>
    <source>
        <strain evidence="8 9">CBS 121591</strain>
    </source>
</reference>
<name>A0A319D5Q9_9EURO</name>
<dbReference type="EMBL" id="KZ821814">
    <property type="protein sequence ID" value="PYH75352.1"/>
    <property type="molecule type" value="Genomic_DNA"/>
</dbReference>
<keyword evidence="9" id="KW-1185">Reference proteome</keyword>
<keyword evidence="4" id="KW-0804">Transcription</keyword>
<dbReference type="GO" id="GO:0005634">
    <property type="term" value="C:nucleus"/>
    <property type="evidence" value="ECO:0007669"/>
    <property type="project" value="UniProtKB-SubCell"/>
</dbReference>
<feature type="non-terminal residue" evidence="8">
    <location>
        <position position="1"/>
    </location>
</feature>
<evidence type="ECO:0000259" key="7">
    <source>
        <dbReference type="Pfam" id="PF00319"/>
    </source>
</evidence>
<evidence type="ECO:0000256" key="2">
    <source>
        <dbReference type="ARBA" id="ARBA00023015"/>
    </source>
</evidence>
<feature type="region of interest" description="Disordered" evidence="6">
    <location>
        <begin position="79"/>
        <end position="126"/>
    </location>
</feature>
<dbReference type="RefSeq" id="XP_025485552.1">
    <property type="nucleotide sequence ID" value="XM_025632007.1"/>
</dbReference>
<gene>
    <name evidence="8" type="ORF">BO82DRAFT_298911</name>
</gene>
<evidence type="ECO:0000256" key="5">
    <source>
        <dbReference type="ARBA" id="ARBA00023242"/>
    </source>
</evidence>
<dbReference type="Pfam" id="PF00319">
    <property type="entry name" value="SRF-TF"/>
    <property type="match status" value="1"/>
</dbReference>
<comment type="subcellular location">
    <subcellularLocation>
        <location evidence="1">Nucleus</location>
    </subcellularLocation>
</comment>
<dbReference type="Proteomes" id="UP000248340">
    <property type="component" value="Unassembled WGS sequence"/>
</dbReference>
<proteinExistence type="predicted"/>
<sequence length="126" mass="14418">DNEKLPKVPSSPEKVVRQKRDRRKKSLIHKAYEYSKLCDADICLGIRIRESGQVTTFQSDSTGFWSGFSSHLETYYPRPVQKTDKDFDKTPAGESADEEDTIKTQEDKAMTKADKKSSIFDKHSAR</sequence>
<dbReference type="STRING" id="1448315.A0A319D5Q9"/>
<dbReference type="GeneID" id="37134748"/>
<feature type="compositionally biased region" description="Basic and acidic residues" evidence="6">
    <location>
        <begin position="81"/>
        <end position="91"/>
    </location>
</feature>
<evidence type="ECO:0000313" key="9">
    <source>
        <dbReference type="Proteomes" id="UP000248340"/>
    </source>
</evidence>
<feature type="compositionally biased region" description="Basic and acidic residues" evidence="6">
    <location>
        <begin position="101"/>
        <end position="126"/>
    </location>
</feature>
<dbReference type="VEuPathDB" id="FungiDB:BO82DRAFT_298911"/>
<dbReference type="GO" id="GO:0003677">
    <property type="term" value="F:DNA binding"/>
    <property type="evidence" value="ECO:0007669"/>
    <property type="project" value="UniProtKB-KW"/>
</dbReference>
<dbReference type="OrthoDB" id="1898716at2759"/>
<dbReference type="InterPro" id="IPR036879">
    <property type="entry name" value="TF_MADSbox_sf"/>
</dbReference>
<feature type="domain" description="MADS-box" evidence="7">
    <location>
        <begin position="22"/>
        <end position="57"/>
    </location>
</feature>
<keyword evidence="2" id="KW-0805">Transcription regulation</keyword>
<dbReference type="AlphaFoldDB" id="A0A319D5Q9"/>
<dbReference type="GO" id="GO:0046983">
    <property type="term" value="F:protein dimerization activity"/>
    <property type="evidence" value="ECO:0007669"/>
    <property type="project" value="InterPro"/>
</dbReference>
<keyword evidence="5" id="KW-0539">Nucleus</keyword>
<accession>A0A319D5Q9</accession>
<feature type="region of interest" description="Disordered" evidence="6">
    <location>
        <begin position="1"/>
        <end position="22"/>
    </location>
</feature>
<evidence type="ECO:0000256" key="6">
    <source>
        <dbReference type="SAM" id="MobiDB-lite"/>
    </source>
</evidence>
<dbReference type="Gene3D" id="3.40.1810.10">
    <property type="entry name" value="Transcription factor, MADS-box"/>
    <property type="match status" value="1"/>
</dbReference>
<evidence type="ECO:0000256" key="4">
    <source>
        <dbReference type="ARBA" id="ARBA00023163"/>
    </source>
</evidence>
<evidence type="ECO:0000256" key="1">
    <source>
        <dbReference type="ARBA" id="ARBA00004123"/>
    </source>
</evidence>
<evidence type="ECO:0000313" key="8">
    <source>
        <dbReference type="EMBL" id="PYH75352.1"/>
    </source>
</evidence>
<evidence type="ECO:0000256" key="3">
    <source>
        <dbReference type="ARBA" id="ARBA00023125"/>
    </source>
</evidence>
<protein>
    <recommendedName>
        <fullName evidence="7">MADS-box domain-containing protein</fullName>
    </recommendedName>
</protein>
<dbReference type="InterPro" id="IPR002100">
    <property type="entry name" value="TF_MADSbox"/>
</dbReference>
<organism evidence="8 9">
    <name type="scientific">Aspergillus uvarum CBS 121591</name>
    <dbReference type="NCBI Taxonomy" id="1448315"/>
    <lineage>
        <taxon>Eukaryota</taxon>
        <taxon>Fungi</taxon>
        <taxon>Dikarya</taxon>
        <taxon>Ascomycota</taxon>
        <taxon>Pezizomycotina</taxon>
        <taxon>Eurotiomycetes</taxon>
        <taxon>Eurotiomycetidae</taxon>
        <taxon>Eurotiales</taxon>
        <taxon>Aspergillaceae</taxon>
        <taxon>Aspergillus</taxon>
        <taxon>Aspergillus subgen. Circumdati</taxon>
    </lineage>
</organism>